<comment type="caution">
    <text evidence="3">The sequence shown here is derived from an EMBL/GenBank/DDBJ whole genome shotgun (WGS) entry which is preliminary data.</text>
</comment>
<dbReference type="InterPro" id="IPR051267">
    <property type="entry name" value="STEAP_metalloreductase"/>
</dbReference>
<sequence length="248" mass="26441">MKIGIIGIGNIGGTIARKMKAGGHEVYVANADGVEGVRKFADEIGAKAADLYGAVAGADVVVLSIPLPAMSELPSDLFDAVPQDVPVVDTSNYYPGLRDARIPELDDGMTESVWVSRQLGRPVIKAFNNVLAYSLQKLGLPEGHPGRLAMAVAGDDPRSKQIVMSLVNQAGFDPIDAGSLEDSWRQQPSTPAYCCDYDAKTMRRALAAAIKGQAAEKRDQMPEHFAKLGANPSHEDVVAMNRSLSPLK</sequence>
<organism evidence="3 4">
    <name type="scientific">Trinickia symbiotica</name>
    <dbReference type="NCBI Taxonomy" id="863227"/>
    <lineage>
        <taxon>Bacteria</taxon>
        <taxon>Pseudomonadati</taxon>
        <taxon>Pseudomonadota</taxon>
        <taxon>Betaproteobacteria</taxon>
        <taxon>Burkholderiales</taxon>
        <taxon>Burkholderiaceae</taxon>
        <taxon>Trinickia</taxon>
    </lineage>
</organism>
<dbReference type="PANTHER" id="PTHR14239:SF10">
    <property type="entry name" value="REDUCTASE"/>
    <property type="match status" value="1"/>
</dbReference>
<name>A0A2N7X9D3_9BURK</name>
<evidence type="ECO:0000259" key="2">
    <source>
        <dbReference type="Pfam" id="PF03807"/>
    </source>
</evidence>
<dbReference type="InterPro" id="IPR036291">
    <property type="entry name" value="NAD(P)-bd_dom_sf"/>
</dbReference>
<dbReference type="InterPro" id="IPR028939">
    <property type="entry name" value="P5C_Rdtase_cat_N"/>
</dbReference>
<feature type="domain" description="Pyrroline-5-carboxylate reductase catalytic N-terminal" evidence="2">
    <location>
        <begin position="2"/>
        <end position="93"/>
    </location>
</feature>
<gene>
    <name evidence="3" type="ORF">C0Z20_05520</name>
</gene>
<evidence type="ECO:0000313" key="3">
    <source>
        <dbReference type="EMBL" id="PMS38227.1"/>
    </source>
</evidence>
<dbReference type="PANTHER" id="PTHR14239">
    <property type="entry name" value="DUDULIN-RELATED"/>
    <property type="match status" value="1"/>
</dbReference>
<dbReference type="OrthoDB" id="5499754at2"/>
<evidence type="ECO:0000256" key="1">
    <source>
        <dbReference type="ARBA" id="ARBA00023002"/>
    </source>
</evidence>
<dbReference type="STRING" id="863227.GCA_000373005_00034"/>
<keyword evidence="1" id="KW-0560">Oxidoreductase</keyword>
<accession>A0A2N7X9D3</accession>
<dbReference type="AlphaFoldDB" id="A0A2N7X9D3"/>
<dbReference type="Pfam" id="PF03807">
    <property type="entry name" value="F420_oxidored"/>
    <property type="match status" value="1"/>
</dbReference>
<reference evidence="3 4" key="1">
    <citation type="submission" date="2018-01" db="EMBL/GenBank/DDBJ databases">
        <title>Whole genome analyses suggest that Burkholderia sensu lato contains two further novel genera in the rhizoxinica-symbiotica group Mycetohabitans gen. nov., and Trinickia gen. nov.: implications for the evolution of diazotrophy and nodulation in the Burkholderiaceae.</title>
        <authorList>
            <person name="Estrada-de los Santos P."/>
            <person name="Palmer M."/>
            <person name="Chavez-Ramirez B."/>
            <person name="Beukes C."/>
            <person name="Steenkamp E.T."/>
            <person name="Hirsch A.M."/>
            <person name="Manyaka P."/>
            <person name="Maluk M."/>
            <person name="Lafos M."/>
            <person name="Crook M."/>
            <person name="Gross E."/>
            <person name="Simon M.F."/>
            <person name="Bueno dos Reis Junior F."/>
            <person name="Poole P.S."/>
            <person name="Venter S.N."/>
            <person name="James E.K."/>
        </authorList>
    </citation>
    <scope>NUCLEOTIDE SEQUENCE [LARGE SCALE GENOMIC DNA]</scope>
    <source>
        <strain evidence="3 4">JPY 581</strain>
    </source>
</reference>
<dbReference type="Proteomes" id="UP000235777">
    <property type="component" value="Unassembled WGS sequence"/>
</dbReference>
<proteinExistence type="predicted"/>
<protein>
    <submittedName>
        <fullName evidence="3">3-hydroxyisobutyrate dehydrogenase</fullName>
    </submittedName>
</protein>
<evidence type="ECO:0000313" key="4">
    <source>
        <dbReference type="Proteomes" id="UP000235777"/>
    </source>
</evidence>
<keyword evidence="4" id="KW-1185">Reference proteome</keyword>
<dbReference type="Gene3D" id="3.40.50.720">
    <property type="entry name" value="NAD(P)-binding Rossmann-like Domain"/>
    <property type="match status" value="1"/>
</dbReference>
<dbReference type="SUPFAM" id="SSF51735">
    <property type="entry name" value="NAD(P)-binding Rossmann-fold domains"/>
    <property type="match status" value="1"/>
</dbReference>
<dbReference type="GO" id="GO:0016491">
    <property type="term" value="F:oxidoreductase activity"/>
    <property type="evidence" value="ECO:0007669"/>
    <property type="project" value="UniProtKB-KW"/>
</dbReference>
<dbReference type="RefSeq" id="WP_018438528.1">
    <property type="nucleotide sequence ID" value="NZ_KB890164.1"/>
</dbReference>
<dbReference type="EMBL" id="PNYC01000002">
    <property type="protein sequence ID" value="PMS38227.1"/>
    <property type="molecule type" value="Genomic_DNA"/>
</dbReference>